<dbReference type="Pfam" id="PF13786">
    <property type="entry name" value="DUF4179"/>
    <property type="match status" value="1"/>
</dbReference>
<dbReference type="RefSeq" id="WP_072992480.1">
    <property type="nucleotide sequence ID" value="NZ_FQZB01000020.1"/>
</dbReference>
<evidence type="ECO:0000259" key="3">
    <source>
        <dbReference type="Pfam" id="PF18705"/>
    </source>
</evidence>
<keyword evidence="1" id="KW-0812">Transmembrane</keyword>
<dbReference type="OrthoDB" id="1748051at2"/>
<dbReference type="InterPro" id="IPR025436">
    <property type="entry name" value="DUF4179"/>
</dbReference>
<feature type="transmembrane region" description="Helical" evidence="1">
    <location>
        <begin position="44"/>
        <end position="61"/>
    </location>
</feature>
<evidence type="ECO:0000259" key="2">
    <source>
        <dbReference type="Pfam" id="PF13786"/>
    </source>
</evidence>
<protein>
    <recommendedName>
        <fullName evidence="6">DUF4179 domain-containing protein</fullName>
    </recommendedName>
</protein>
<evidence type="ECO:0000256" key="1">
    <source>
        <dbReference type="SAM" id="Phobius"/>
    </source>
</evidence>
<organism evidence="4 5">
    <name type="scientific">Clostridium cavendishii DSM 21758</name>
    <dbReference type="NCBI Taxonomy" id="1121302"/>
    <lineage>
        <taxon>Bacteria</taxon>
        <taxon>Bacillati</taxon>
        <taxon>Bacillota</taxon>
        <taxon>Clostridia</taxon>
        <taxon>Eubacteriales</taxon>
        <taxon>Clostridiaceae</taxon>
        <taxon>Clostridium</taxon>
    </lineage>
</organism>
<keyword evidence="5" id="KW-1185">Reference proteome</keyword>
<evidence type="ECO:0008006" key="6">
    <source>
        <dbReference type="Google" id="ProtNLM"/>
    </source>
</evidence>
<evidence type="ECO:0000313" key="5">
    <source>
        <dbReference type="Proteomes" id="UP000184310"/>
    </source>
</evidence>
<dbReference type="EMBL" id="FQZB01000020">
    <property type="protein sequence ID" value="SHK56034.1"/>
    <property type="molecule type" value="Genomic_DNA"/>
</dbReference>
<reference evidence="4 5" key="1">
    <citation type="submission" date="2016-11" db="EMBL/GenBank/DDBJ databases">
        <authorList>
            <person name="Jaros S."/>
            <person name="Januszkiewicz K."/>
            <person name="Wedrychowicz H."/>
        </authorList>
    </citation>
    <scope>NUCLEOTIDE SEQUENCE [LARGE SCALE GENOMIC DNA]</scope>
    <source>
        <strain evidence="4 5">DSM 21758</strain>
    </source>
</reference>
<keyword evidence="1" id="KW-1133">Transmembrane helix</keyword>
<gene>
    <name evidence="4" type="ORF">SAMN02745163_04028</name>
</gene>
<dbReference type="STRING" id="1121302.SAMN02745163_04028"/>
<dbReference type="Pfam" id="PF18705">
    <property type="entry name" value="DUF5643"/>
    <property type="match status" value="1"/>
</dbReference>
<name>A0A1M6TGK2_9CLOT</name>
<proteinExistence type="predicted"/>
<dbReference type="InterPro" id="IPR040680">
    <property type="entry name" value="DUF5643"/>
</dbReference>
<accession>A0A1M6TGK2</accession>
<dbReference type="AlphaFoldDB" id="A0A1M6TGK2"/>
<sequence>MNNIDDFKKSIEIPSEINLAIEKGIKRGKEEKIKRKGKFKYKKIVAVSGIAVAMISVIGFTNPQLVEALPGIGSIFKQITHGNMGEPIDKFEKYATNINQTVEDNGIKINVDQVTIDDNSLAITALIEGKDLKQDEGIMSSMKLNNQEVNTHSDKQKKLEDGSLMVVTYANISDLKIDKDINLDWNIAYVGDKKGKWDFKFKVNKNKETNSKVININKKIKIPNSTLEVQNIVVSSLGNSINIKGTYDEVNNSKRTGIEDYLVLDEKGNILITRQNSSCSTDKEYDIKLSILSDVKDFKRITLIPLFNTWGTRGKEVNNISYDILQCTINNNDFKNTPQEIVQKSRPATDKEKKDGYAYNEVTHIYKIDKNKDFKPLNELINQEIVLGDKSKAIIKGIDSTDKYTKLTFKLEGYYKYDFVNSVVLLDEDFNDVERAEDGEAAILEDTKNNIVSIKLSPIDNKKKYKIALPMIKDPVVDDKYKLDINLK</sequence>
<feature type="domain" description="DUF5643" evidence="3">
    <location>
        <begin position="211"/>
        <end position="322"/>
    </location>
</feature>
<feature type="domain" description="DUF4179" evidence="2">
    <location>
        <begin position="38"/>
        <end position="128"/>
    </location>
</feature>
<dbReference type="Proteomes" id="UP000184310">
    <property type="component" value="Unassembled WGS sequence"/>
</dbReference>
<dbReference type="Gene3D" id="2.60.40.1630">
    <property type="entry name" value="bacillus anthracis domain"/>
    <property type="match status" value="1"/>
</dbReference>
<evidence type="ECO:0000313" key="4">
    <source>
        <dbReference type="EMBL" id="SHK56034.1"/>
    </source>
</evidence>
<keyword evidence="1" id="KW-0472">Membrane</keyword>